<gene>
    <name evidence="7" type="ORF">JCR33_01880</name>
</gene>
<dbReference type="GO" id="GO:0005509">
    <property type="term" value="F:calcium ion binding"/>
    <property type="evidence" value="ECO:0007669"/>
    <property type="project" value="InterPro"/>
</dbReference>
<comment type="caution">
    <text evidence="7">The sequence shown here is derived from an EMBL/GenBank/DDBJ whole genome shotgun (WGS) entry which is preliminary data.</text>
</comment>
<dbReference type="PROSITE" id="PS00330">
    <property type="entry name" value="HEMOLYSIN_CALCIUM"/>
    <property type="match status" value="3"/>
</dbReference>
<feature type="region of interest" description="Disordered" evidence="5">
    <location>
        <begin position="238"/>
        <end position="277"/>
    </location>
</feature>
<dbReference type="Proteomes" id="UP000609531">
    <property type="component" value="Unassembled WGS sequence"/>
</dbReference>
<dbReference type="EMBL" id="JAEKJA010000001">
    <property type="protein sequence ID" value="MBJ3774415.1"/>
    <property type="molecule type" value="Genomic_DNA"/>
</dbReference>
<name>A0A934MF06_9HYPH</name>
<proteinExistence type="predicted"/>
<evidence type="ECO:0000256" key="4">
    <source>
        <dbReference type="ARBA" id="ARBA00022737"/>
    </source>
</evidence>
<evidence type="ECO:0000256" key="3">
    <source>
        <dbReference type="ARBA" id="ARBA00022525"/>
    </source>
</evidence>
<sequence length="415" mass="42960">MIVIDARGMSDGIDYATYLASYYSGLTTGSSTFHGGEPVSAFGGSYYVSGSQVSFSYGDDVDQMTLLEGSDISYDFLTYGSDYGHGISGEIDGVIFGIADADTTTVDGTENGLVTGLDGLVVYNLDLTAEPGAGTGSDNLVYSFYSAVRSAGTDSSYIDYLYEVFSSDAQRFLGSEGDDIFTATEYDDDLRGYGGDDELSGGAGDDFVAGGEGNDILSGDAGSDSLLGGIGDDQLFGGAGDDELRGNAGDDQLSGDEGADRIIGNAGDDTLWGGEGSDTLYGGEGRNILIGDEGDDKIIGGSGNDIIRGDEGADILRGNSGYNTYVFNDLSDSLSEARDRIVTFNSGSDSIDLSGLDLDLTYIGGEGFSGEGEAEVRVKTSGDLSIIQIDSDGDAVGDMFVIAYTGDIVESDFIL</sequence>
<reference evidence="7" key="1">
    <citation type="submission" date="2020-12" db="EMBL/GenBank/DDBJ databases">
        <title>Bacterial taxonomy.</title>
        <authorList>
            <person name="Pan X."/>
        </authorList>
    </citation>
    <scope>NUCLEOTIDE SEQUENCE</scope>
    <source>
        <strain evidence="7">B2012</strain>
    </source>
</reference>
<evidence type="ECO:0000256" key="2">
    <source>
        <dbReference type="ARBA" id="ARBA00004613"/>
    </source>
</evidence>
<protein>
    <submittedName>
        <fullName evidence="7">M10 family metallopeptidase C-terminal domain-containing protein</fullName>
    </submittedName>
</protein>
<dbReference type="PANTHER" id="PTHR38340">
    <property type="entry name" value="S-LAYER PROTEIN"/>
    <property type="match status" value="1"/>
</dbReference>
<dbReference type="InterPro" id="IPR018511">
    <property type="entry name" value="Hemolysin-typ_Ca-bd_CS"/>
</dbReference>
<feature type="domain" description="Peptidase M10 serralysin C-terminal" evidence="6">
    <location>
        <begin position="297"/>
        <end position="414"/>
    </location>
</feature>
<keyword evidence="3" id="KW-0964">Secreted</keyword>
<dbReference type="InterPro" id="IPR013858">
    <property type="entry name" value="Peptidase_M10B_C"/>
</dbReference>
<keyword evidence="8" id="KW-1185">Reference proteome</keyword>
<accession>A0A934MF06</accession>
<dbReference type="RefSeq" id="WP_198880298.1">
    <property type="nucleotide sequence ID" value="NZ_JAEKJA010000001.1"/>
</dbReference>
<dbReference type="AlphaFoldDB" id="A0A934MF06"/>
<dbReference type="PRINTS" id="PR00313">
    <property type="entry name" value="CABNDNGRPT"/>
</dbReference>
<comment type="subcellular location">
    <subcellularLocation>
        <location evidence="2">Secreted</location>
    </subcellularLocation>
</comment>
<comment type="cofactor">
    <cofactor evidence="1">
        <name>Ca(2+)</name>
        <dbReference type="ChEBI" id="CHEBI:29108"/>
    </cofactor>
</comment>
<evidence type="ECO:0000256" key="1">
    <source>
        <dbReference type="ARBA" id="ARBA00001913"/>
    </source>
</evidence>
<dbReference type="Pfam" id="PF08548">
    <property type="entry name" value="Peptidase_M10_C"/>
    <property type="match status" value="1"/>
</dbReference>
<dbReference type="Pfam" id="PF00353">
    <property type="entry name" value="HemolysinCabind"/>
    <property type="match status" value="3"/>
</dbReference>
<evidence type="ECO:0000259" key="6">
    <source>
        <dbReference type="Pfam" id="PF08548"/>
    </source>
</evidence>
<organism evidence="7 8">
    <name type="scientific">Acuticoccus mangrovi</name>
    <dbReference type="NCBI Taxonomy" id="2796142"/>
    <lineage>
        <taxon>Bacteria</taxon>
        <taxon>Pseudomonadati</taxon>
        <taxon>Pseudomonadota</taxon>
        <taxon>Alphaproteobacteria</taxon>
        <taxon>Hyphomicrobiales</taxon>
        <taxon>Amorphaceae</taxon>
        <taxon>Acuticoccus</taxon>
    </lineage>
</organism>
<evidence type="ECO:0000256" key="5">
    <source>
        <dbReference type="SAM" id="MobiDB-lite"/>
    </source>
</evidence>
<dbReference type="Gene3D" id="2.150.10.10">
    <property type="entry name" value="Serralysin-like metalloprotease, C-terminal"/>
    <property type="match status" value="2"/>
</dbReference>
<evidence type="ECO:0000313" key="8">
    <source>
        <dbReference type="Proteomes" id="UP000609531"/>
    </source>
</evidence>
<dbReference type="GO" id="GO:0005615">
    <property type="term" value="C:extracellular space"/>
    <property type="evidence" value="ECO:0007669"/>
    <property type="project" value="InterPro"/>
</dbReference>
<evidence type="ECO:0000313" key="7">
    <source>
        <dbReference type="EMBL" id="MBJ3774415.1"/>
    </source>
</evidence>
<dbReference type="SUPFAM" id="SSF51120">
    <property type="entry name" value="beta-Roll"/>
    <property type="match status" value="3"/>
</dbReference>
<keyword evidence="4" id="KW-0677">Repeat</keyword>
<dbReference type="PANTHER" id="PTHR38340:SF1">
    <property type="entry name" value="S-LAYER PROTEIN"/>
    <property type="match status" value="1"/>
</dbReference>
<dbReference type="InterPro" id="IPR001343">
    <property type="entry name" value="Hemolysn_Ca-bd"/>
</dbReference>
<dbReference type="InterPro" id="IPR011049">
    <property type="entry name" value="Serralysin-like_metalloprot_C"/>
</dbReference>
<dbReference type="InterPro" id="IPR050557">
    <property type="entry name" value="RTX_toxin/Mannuronan_C5-epim"/>
</dbReference>